<evidence type="ECO:0000256" key="10">
    <source>
        <dbReference type="RuleBase" id="RU361115"/>
    </source>
</evidence>
<feature type="transmembrane region" description="Helical" evidence="10">
    <location>
        <begin position="160"/>
        <end position="177"/>
    </location>
</feature>
<evidence type="ECO:0000256" key="2">
    <source>
        <dbReference type="ARBA" id="ARBA00022516"/>
    </source>
</evidence>
<evidence type="ECO:0000256" key="8">
    <source>
        <dbReference type="ARBA" id="ARBA00023136"/>
    </source>
</evidence>
<dbReference type="PANTHER" id="PTHR11157:SF17">
    <property type="entry name" value="ELONGATION OF VERY LONG CHAIN FATTY ACIDS PROTEIN 6"/>
    <property type="match status" value="1"/>
</dbReference>
<dbReference type="Pfam" id="PF01151">
    <property type="entry name" value="ELO"/>
    <property type="match status" value="1"/>
</dbReference>
<reference evidence="11 12" key="1">
    <citation type="submission" date="2024-08" db="EMBL/GenBank/DDBJ databases">
        <authorList>
            <person name="Cucini C."/>
            <person name="Frati F."/>
        </authorList>
    </citation>
    <scope>NUCLEOTIDE SEQUENCE [LARGE SCALE GENOMIC DNA]</scope>
</reference>
<keyword evidence="12" id="KW-1185">Reference proteome</keyword>
<gene>
    <name evidence="11" type="ORF">ODALV1_LOCUS7994</name>
</gene>
<keyword evidence="8 10" id="KW-0472">Membrane</keyword>
<evidence type="ECO:0000256" key="9">
    <source>
        <dbReference type="ARBA" id="ARBA00023160"/>
    </source>
</evidence>
<comment type="caution">
    <text evidence="11">The sequence shown here is derived from an EMBL/GenBank/DDBJ whole genome shotgun (WGS) entry which is preliminary data.</text>
</comment>
<proteinExistence type="inferred from homology"/>
<keyword evidence="3 10" id="KW-0808">Transferase</keyword>
<accession>A0ABP1Q6Y0</accession>
<evidence type="ECO:0000256" key="6">
    <source>
        <dbReference type="ARBA" id="ARBA00022989"/>
    </source>
</evidence>
<feature type="transmembrane region" description="Helical" evidence="10">
    <location>
        <begin position="183"/>
        <end position="202"/>
    </location>
</feature>
<sequence length="292" mass="34091">MAVNISNDPYYNDLYYSKPFGYTILETPYFQGFEFEKIDYLGWQQYILENWQLAFYASAVYITSIFGIQRLMRDRKAFELKTPLFIWNMLLGILSIIGFIRVLPGFYTVLSEPNGLYNSICVKKGLDIPSIYWAIAFAVSKFVELGDTLFIVLRKRPLIFLQWYHHLVTLLVVWTTAPFVEPIVRWYGVLNAGVHSLMYPYFALRAIGVKIPSYVANFITTMQFSQMLIGFAVNMASWYFQHNGYDCERHPLSIKIFVFVYGTFIFLFGKLFYDSVIKSGRKQKEKTKSKAN</sequence>
<name>A0ABP1Q6Y0_9HEXA</name>
<keyword evidence="2 10" id="KW-0444">Lipid biosynthesis</keyword>
<keyword evidence="9 10" id="KW-0275">Fatty acid biosynthesis</keyword>
<keyword evidence="6 10" id="KW-1133">Transmembrane helix</keyword>
<keyword evidence="4 10" id="KW-0812">Transmembrane</keyword>
<dbReference type="EC" id="2.3.1.199" evidence="10"/>
<comment type="similarity">
    <text evidence="10">Belongs to the ELO family.</text>
</comment>
<evidence type="ECO:0000256" key="4">
    <source>
        <dbReference type="ARBA" id="ARBA00022692"/>
    </source>
</evidence>
<keyword evidence="5 10" id="KW-0276">Fatty acid metabolism</keyword>
<feature type="transmembrane region" description="Helical" evidence="10">
    <location>
        <begin position="252"/>
        <end position="273"/>
    </location>
</feature>
<dbReference type="InterPro" id="IPR002076">
    <property type="entry name" value="ELO_fam"/>
</dbReference>
<dbReference type="Proteomes" id="UP001642540">
    <property type="component" value="Unassembled WGS sequence"/>
</dbReference>
<organism evidence="11 12">
    <name type="scientific">Orchesella dallaii</name>
    <dbReference type="NCBI Taxonomy" id="48710"/>
    <lineage>
        <taxon>Eukaryota</taxon>
        <taxon>Metazoa</taxon>
        <taxon>Ecdysozoa</taxon>
        <taxon>Arthropoda</taxon>
        <taxon>Hexapoda</taxon>
        <taxon>Collembola</taxon>
        <taxon>Entomobryomorpha</taxon>
        <taxon>Entomobryoidea</taxon>
        <taxon>Orchesellidae</taxon>
        <taxon>Orchesellinae</taxon>
        <taxon>Orchesella</taxon>
    </lineage>
</organism>
<evidence type="ECO:0000313" key="12">
    <source>
        <dbReference type="Proteomes" id="UP001642540"/>
    </source>
</evidence>
<comment type="subcellular location">
    <subcellularLocation>
        <location evidence="1">Membrane</location>
        <topology evidence="1">Multi-pass membrane protein</topology>
    </subcellularLocation>
</comment>
<evidence type="ECO:0000313" key="11">
    <source>
        <dbReference type="EMBL" id="CAL8091678.1"/>
    </source>
</evidence>
<evidence type="ECO:0000256" key="1">
    <source>
        <dbReference type="ARBA" id="ARBA00004141"/>
    </source>
</evidence>
<dbReference type="EMBL" id="CAXLJM020000024">
    <property type="protein sequence ID" value="CAL8091678.1"/>
    <property type="molecule type" value="Genomic_DNA"/>
</dbReference>
<comment type="catalytic activity">
    <reaction evidence="10">
        <text>a very-long-chain acyl-CoA + malonyl-CoA + H(+) = a very-long-chain 3-oxoacyl-CoA + CO2 + CoA</text>
        <dbReference type="Rhea" id="RHEA:32727"/>
        <dbReference type="ChEBI" id="CHEBI:15378"/>
        <dbReference type="ChEBI" id="CHEBI:16526"/>
        <dbReference type="ChEBI" id="CHEBI:57287"/>
        <dbReference type="ChEBI" id="CHEBI:57384"/>
        <dbReference type="ChEBI" id="CHEBI:90725"/>
        <dbReference type="ChEBI" id="CHEBI:90736"/>
        <dbReference type="EC" id="2.3.1.199"/>
    </reaction>
</comment>
<protein>
    <recommendedName>
        <fullName evidence="10">Elongation of very long chain fatty acids protein</fullName>
        <ecNumber evidence="10">2.3.1.199</ecNumber>
    </recommendedName>
    <alternativeName>
        <fullName evidence="10">Very-long-chain 3-oxoacyl-CoA synthase</fullName>
    </alternativeName>
</protein>
<keyword evidence="7 10" id="KW-0443">Lipid metabolism</keyword>
<evidence type="ECO:0000256" key="5">
    <source>
        <dbReference type="ARBA" id="ARBA00022832"/>
    </source>
</evidence>
<feature type="transmembrane region" description="Helical" evidence="10">
    <location>
        <begin position="214"/>
        <end position="240"/>
    </location>
</feature>
<feature type="transmembrane region" description="Helical" evidence="10">
    <location>
        <begin position="130"/>
        <end position="153"/>
    </location>
</feature>
<feature type="transmembrane region" description="Helical" evidence="10">
    <location>
        <begin position="53"/>
        <end position="72"/>
    </location>
</feature>
<dbReference type="PANTHER" id="PTHR11157">
    <property type="entry name" value="FATTY ACID ACYL TRANSFERASE-RELATED"/>
    <property type="match status" value="1"/>
</dbReference>
<evidence type="ECO:0000256" key="3">
    <source>
        <dbReference type="ARBA" id="ARBA00022679"/>
    </source>
</evidence>
<evidence type="ECO:0000256" key="7">
    <source>
        <dbReference type="ARBA" id="ARBA00023098"/>
    </source>
</evidence>
<feature type="transmembrane region" description="Helical" evidence="10">
    <location>
        <begin position="84"/>
        <end position="110"/>
    </location>
</feature>